<protein>
    <submittedName>
        <fullName evidence="1">Uncharacterized protein</fullName>
    </submittedName>
</protein>
<organism evidence="1 2">
    <name type="scientific">Blepharisma stoltei</name>
    <dbReference type="NCBI Taxonomy" id="1481888"/>
    <lineage>
        <taxon>Eukaryota</taxon>
        <taxon>Sar</taxon>
        <taxon>Alveolata</taxon>
        <taxon>Ciliophora</taxon>
        <taxon>Postciliodesmatophora</taxon>
        <taxon>Heterotrichea</taxon>
        <taxon>Heterotrichida</taxon>
        <taxon>Blepharismidae</taxon>
        <taxon>Blepharisma</taxon>
    </lineage>
</organism>
<evidence type="ECO:0000313" key="2">
    <source>
        <dbReference type="Proteomes" id="UP001162131"/>
    </source>
</evidence>
<name>A0AAU9JZ53_9CILI</name>
<dbReference type="EMBL" id="CAJZBQ010000053">
    <property type="protein sequence ID" value="CAG9331264.1"/>
    <property type="molecule type" value="Genomic_DNA"/>
</dbReference>
<dbReference type="Proteomes" id="UP001162131">
    <property type="component" value="Unassembled WGS sequence"/>
</dbReference>
<sequence>MKLFRFHLAEYRFSKSKHLKFLANNQSNFSQSSRFFKETFMYPKEILLDYYRDNNAILNSIADNDDKLYLIKTLVKCSFDENLAPITKTSLSLKEKIEIAKHPKFKDQYKNEIIANAASLTIGESAVAAWIYDNEPPFSDKLLKLEGNFETYEELLYFLRVWLHWNIESKDMEKYAYAQFLELYRNQGLDNDIFLEICDLLTQYWSFIGDFIYVAALFNQNLLSFQLNQFEKALKLMCKFQCWLTYHVPYDNIDLYLEKIQIQKNFSVLLSICESLLYLKIKIPEKFLQYIYENFFEQNLEEIVKFLNLCLKIDGNKNSIKKIVQVISVVWKESPDFSSIVKCFAAFSGHDVDSSLRLEFVKYIMKNISQANKKDIFDLLDVCSHSRNDTKVYDKAIERLEVLFPTLNWDETLVILQIFGRLVSENYQMKRRINMLIEEKIIENYDKINFFNVVHILHHFAFKWYSKDICNMILKFIEIMDKGLEMSNTPPPESSLYFKENSVYYIPNNEILNKLTSGALATVIESFFFRCERPPYINTIMENYLKALINSKWRILTEKHKLKLFQLISLKENRNESITKIIVEKISQEPIHLTSLKEAKIYNNSTKSISTKEHKDGKTLKY</sequence>
<accession>A0AAU9JZ53</accession>
<comment type="caution">
    <text evidence="1">The sequence shown here is derived from an EMBL/GenBank/DDBJ whole genome shotgun (WGS) entry which is preliminary data.</text>
</comment>
<reference evidence="1" key="1">
    <citation type="submission" date="2021-09" db="EMBL/GenBank/DDBJ databases">
        <authorList>
            <consortium name="AG Swart"/>
            <person name="Singh M."/>
            <person name="Singh A."/>
            <person name="Seah K."/>
            <person name="Emmerich C."/>
        </authorList>
    </citation>
    <scope>NUCLEOTIDE SEQUENCE</scope>
    <source>
        <strain evidence="1">ATCC30299</strain>
    </source>
</reference>
<keyword evidence="2" id="KW-1185">Reference proteome</keyword>
<proteinExistence type="predicted"/>
<dbReference type="AlphaFoldDB" id="A0AAU9JZ53"/>
<evidence type="ECO:0000313" key="1">
    <source>
        <dbReference type="EMBL" id="CAG9331264.1"/>
    </source>
</evidence>
<gene>
    <name evidence="1" type="ORF">BSTOLATCC_MIC53339</name>
</gene>